<dbReference type="EMBL" id="CAJNOR010010243">
    <property type="protein sequence ID" value="CAF1652245.1"/>
    <property type="molecule type" value="Genomic_DNA"/>
</dbReference>
<dbReference type="Proteomes" id="UP000663828">
    <property type="component" value="Unassembled WGS sequence"/>
</dbReference>
<evidence type="ECO:0000313" key="3">
    <source>
        <dbReference type="Proteomes" id="UP000663828"/>
    </source>
</evidence>
<proteinExistence type="predicted"/>
<protein>
    <recommendedName>
        <fullName evidence="1">PiggyBac transposable element-derived protein domain-containing protein</fullName>
    </recommendedName>
</protein>
<accession>A0A816EPX0</accession>
<organism evidence="2 3">
    <name type="scientific">Adineta ricciae</name>
    <name type="common">Rotifer</name>
    <dbReference type="NCBI Taxonomy" id="249248"/>
    <lineage>
        <taxon>Eukaryota</taxon>
        <taxon>Metazoa</taxon>
        <taxon>Spiralia</taxon>
        <taxon>Gnathifera</taxon>
        <taxon>Rotifera</taxon>
        <taxon>Eurotatoria</taxon>
        <taxon>Bdelloidea</taxon>
        <taxon>Adinetida</taxon>
        <taxon>Adinetidae</taxon>
        <taxon>Adineta</taxon>
    </lineage>
</organism>
<name>A0A816EPX0_ADIRI</name>
<keyword evidence="3" id="KW-1185">Reference proteome</keyword>
<evidence type="ECO:0000259" key="1">
    <source>
        <dbReference type="Pfam" id="PF13843"/>
    </source>
</evidence>
<dbReference type="InterPro" id="IPR029526">
    <property type="entry name" value="PGBD"/>
</dbReference>
<reference evidence="2" key="1">
    <citation type="submission" date="2021-02" db="EMBL/GenBank/DDBJ databases">
        <authorList>
            <person name="Nowell W R."/>
        </authorList>
    </citation>
    <scope>NUCLEOTIDE SEQUENCE</scope>
</reference>
<evidence type="ECO:0000313" key="2">
    <source>
        <dbReference type="EMBL" id="CAF1652245.1"/>
    </source>
</evidence>
<dbReference type="PANTHER" id="PTHR46599">
    <property type="entry name" value="PIGGYBAC TRANSPOSABLE ELEMENT-DERIVED PROTEIN 4"/>
    <property type="match status" value="1"/>
</dbReference>
<comment type="caution">
    <text evidence="2">The sequence shown here is derived from an EMBL/GenBank/DDBJ whole genome shotgun (WGS) entry which is preliminary data.</text>
</comment>
<dbReference type="Pfam" id="PF13843">
    <property type="entry name" value="DDE_Tnp_1_7"/>
    <property type="match status" value="1"/>
</dbReference>
<gene>
    <name evidence="2" type="ORF">XAT740_LOCUS55209</name>
</gene>
<feature type="domain" description="PiggyBac transposable element-derived protein" evidence="1">
    <location>
        <begin position="14"/>
        <end position="146"/>
    </location>
</feature>
<sequence length="147" mass="16574">MVYTGKQSSIAGYGHAETVVRQLVNDFLGCYRTVVADNFFTTISLAQYLLQNDTYLIGIFRSNRAGSLHEVAKKKLKHGEVYGLQNKDGIELIKWKDKRDVLMISTKPSHSATMVDTKKTNKLNERVMKPQGVMDYNQGKQGIDLSD</sequence>
<dbReference type="AlphaFoldDB" id="A0A816EPX0"/>
<dbReference type="PANTHER" id="PTHR46599:SF3">
    <property type="entry name" value="PIGGYBAC TRANSPOSABLE ELEMENT-DERIVED PROTEIN 4"/>
    <property type="match status" value="1"/>
</dbReference>